<proteinExistence type="predicted"/>
<protein>
    <recommendedName>
        <fullName evidence="6">EF-hand domain-containing protein</fullName>
    </recommendedName>
</protein>
<reference evidence="3 5" key="1">
    <citation type="journal article" date="2012" name="Nature">
        <title>Algal genomes reveal evolutionary mosaicism and the fate of nucleomorphs.</title>
        <authorList>
            <consortium name="DOE Joint Genome Institute"/>
            <person name="Curtis B.A."/>
            <person name="Tanifuji G."/>
            <person name="Burki F."/>
            <person name="Gruber A."/>
            <person name="Irimia M."/>
            <person name="Maruyama S."/>
            <person name="Arias M.C."/>
            <person name="Ball S.G."/>
            <person name="Gile G.H."/>
            <person name="Hirakawa Y."/>
            <person name="Hopkins J.F."/>
            <person name="Kuo A."/>
            <person name="Rensing S.A."/>
            <person name="Schmutz J."/>
            <person name="Symeonidi A."/>
            <person name="Elias M."/>
            <person name="Eveleigh R.J."/>
            <person name="Herman E.K."/>
            <person name="Klute M.J."/>
            <person name="Nakayama T."/>
            <person name="Obornik M."/>
            <person name="Reyes-Prieto A."/>
            <person name="Armbrust E.V."/>
            <person name="Aves S.J."/>
            <person name="Beiko R.G."/>
            <person name="Coutinho P."/>
            <person name="Dacks J.B."/>
            <person name="Durnford D.G."/>
            <person name="Fast N.M."/>
            <person name="Green B.R."/>
            <person name="Grisdale C.J."/>
            <person name="Hempel F."/>
            <person name="Henrissat B."/>
            <person name="Hoppner M.P."/>
            <person name="Ishida K."/>
            <person name="Kim E."/>
            <person name="Koreny L."/>
            <person name="Kroth P.G."/>
            <person name="Liu Y."/>
            <person name="Malik S.B."/>
            <person name="Maier U.G."/>
            <person name="McRose D."/>
            <person name="Mock T."/>
            <person name="Neilson J.A."/>
            <person name="Onodera N.T."/>
            <person name="Poole A.M."/>
            <person name="Pritham E.J."/>
            <person name="Richards T.A."/>
            <person name="Rocap G."/>
            <person name="Roy S.W."/>
            <person name="Sarai C."/>
            <person name="Schaack S."/>
            <person name="Shirato S."/>
            <person name="Slamovits C.H."/>
            <person name="Spencer D.F."/>
            <person name="Suzuki S."/>
            <person name="Worden A.Z."/>
            <person name="Zauner S."/>
            <person name="Barry K."/>
            <person name="Bell C."/>
            <person name="Bharti A.K."/>
            <person name="Crow J.A."/>
            <person name="Grimwood J."/>
            <person name="Kramer R."/>
            <person name="Lindquist E."/>
            <person name="Lucas S."/>
            <person name="Salamov A."/>
            <person name="McFadden G.I."/>
            <person name="Lane C.E."/>
            <person name="Keeling P.J."/>
            <person name="Gray M.W."/>
            <person name="Grigoriev I.V."/>
            <person name="Archibald J.M."/>
        </authorList>
    </citation>
    <scope>NUCLEOTIDE SEQUENCE</scope>
    <source>
        <strain evidence="3 5">CCMP2712</strain>
    </source>
</reference>
<dbReference type="RefSeq" id="XP_005837039.1">
    <property type="nucleotide sequence ID" value="XM_005836982.1"/>
</dbReference>
<evidence type="ECO:0000256" key="1">
    <source>
        <dbReference type="SAM" id="Phobius"/>
    </source>
</evidence>
<dbReference type="OrthoDB" id="10636748at2759"/>
<evidence type="ECO:0008006" key="6">
    <source>
        <dbReference type="Google" id="ProtNLM"/>
    </source>
</evidence>
<evidence type="ECO:0000313" key="5">
    <source>
        <dbReference type="Proteomes" id="UP000011087"/>
    </source>
</evidence>
<name>L1JP40_GUITC</name>
<keyword evidence="1" id="KW-0472">Membrane</keyword>
<dbReference type="PaxDb" id="55529-EKX50059"/>
<dbReference type="PROSITE" id="PS00018">
    <property type="entry name" value="EF_HAND_1"/>
    <property type="match status" value="1"/>
</dbReference>
<feature type="chain" id="PRO_5008771585" description="EF-hand domain-containing protein" evidence="2">
    <location>
        <begin position="20"/>
        <end position="843"/>
    </location>
</feature>
<dbReference type="EnsemblProtists" id="EKX50059">
    <property type="protein sequence ID" value="EKX50059"/>
    <property type="gene ID" value="GUITHDRAFT_104457"/>
</dbReference>
<reference evidence="4" key="3">
    <citation type="submission" date="2015-06" db="UniProtKB">
        <authorList>
            <consortium name="EnsemblProtists"/>
        </authorList>
    </citation>
    <scope>IDENTIFICATION</scope>
</reference>
<dbReference type="KEGG" id="gtt:GUITHDRAFT_104457"/>
<feature type="transmembrane region" description="Helical" evidence="1">
    <location>
        <begin position="724"/>
        <end position="746"/>
    </location>
</feature>
<dbReference type="AlphaFoldDB" id="L1JP40"/>
<sequence length="843" mass="95702">MRPHVIPPLLLLLAHQVLSITPEVIEPEQTITSSILPSEIKCYYLSLNDTVTREIVYWTKAKMFLHLEPYSGTPHMLVSALGCPSNGFPVHYEYQNAISRNDMLAAGQTPPQEWEWVGDIETLDIDLSYRNFYIEIVQFHPKVDSNYTMTELSRKLRLTMQDTMQRQTTSMRLYIEKSALVRRCIDSSSLLDFSRLFLPNDSSMLRKYQELIMPTAKFQFSAKIHDEKRIPKEKLNPIANVQSTTVGWSRDITKMPSADPAEYQISFWPPTRKSNSTTARRHIDFRQLRDMHEEEEPLGEHDVALRKLMADGSHVRWGDVEKILKEAGYHDIVQEASDLLSHEDIIFRANVKQHLLAPSPLFDLTRALQPASSMTALSSQRRLNALEEDDRSARGLDASTLQAELKKTNEALEALKSVPGFEDSMRRGAQEFLEFQQSASQRSAGERRGRRDLQNVTELYMGGASPAAALAGDQIQQAVHAISDEELEYMIYVVDLTQIIRDRWGVVRDSIYNQYTRLIDWDQPSVFFCDESPQGKCGIYQVITRQEFARLDVNGDGLISKSEYEAEYSVERQKYDNGFKSGWNFQIAALNHSGQGIDLATWEEAYNDYKGIFDASLKDPLVRTYWTSLGLNQTGRPVGVTGNISAANPVIEWLTYKAFDQLPDGRLTRNLKGLDDSDNNVYIVNVVVRSRATGEEVAYKAHVLQRRSPVYMPADTTGPKQKSVIIGAVSSIVGITVIFLVAIYFSRLKKKRPVVKIVHEGPDGPVLIENLSIPFVVTDVSSICVIEGAFVTILVKDQTHLAEMGEKFQDFIQNDFVFIISEDQPKFIPSICHWQRLLVEALE</sequence>
<organism evidence="3">
    <name type="scientific">Guillardia theta (strain CCMP2712)</name>
    <name type="common">Cryptophyte</name>
    <dbReference type="NCBI Taxonomy" id="905079"/>
    <lineage>
        <taxon>Eukaryota</taxon>
        <taxon>Cryptophyceae</taxon>
        <taxon>Pyrenomonadales</taxon>
        <taxon>Geminigeraceae</taxon>
        <taxon>Guillardia</taxon>
    </lineage>
</organism>
<dbReference type="Proteomes" id="UP000011087">
    <property type="component" value="Unassembled WGS sequence"/>
</dbReference>
<keyword evidence="5" id="KW-1185">Reference proteome</keyword>
<evidence type="ECO:0000313" key="3">
    <source>
        <dbReference type="EMBL" id="EKX50059.1"/>
    </source>
</evidence>
<dbReference type="HOGENOM" id="CLU_404644_0_0_1"/>
<evidence type="ECO:0000256" key="2">
    <source>
        <dbReference type="SAM" id="SignalP"/>
    </source>
</evidence>
<keyword evidence="2" id="KW-0732">Signal</keyword>
<keyword evidence="1" id="KW-0812">Transmembrane</keyword>
<dbReference type="GeneID" id="17306536"/>
<accession>L1JP40</accession>
<dbReference type="EMBL" id="JH992980">
    <property type="protein sequence ID" value="EKX50059.1"/>
    <property type="molecule type" value="Genomic_DNA"/>
</dbReference>
<gene>
    <name evidence="3" type="ORF">GUITHDRAFT_104457</name>
</gene>
<feature type="signal peptide" evidence="2">
    <location>
        <begin position="1"/>
        <end position="19"/>
    </location>
</feature>
<dbReference type="InterPro" id="IPR018247">
    <property type="entry name" value="EF_Hand_1_Ca_BS"/>
</dbReference>
<evidence type="ECO:0000313" key="4">
    <source>
        <dbReference type="EnsemblProtists" id="EKX50059"/>
    </source>
</evidence>
<keyword evidence="1" id="KW-1133">Transmembrane helix</keyword>
<reference evidence="5" key="2">
    <citation type="submission" date="2012-11" db="EMBL/GenBank/DDBJ databases">
        <authorList>
            <person name="Kuo A."/>
            <person name="Curtis B.A."/>
            <person name="Tanifuji G."/>
            <person name="Burki F."/>
            <person name="Gruber A."/>
            <person name="Irimia M."/>
            <person name="Maruyama S."/>
            <person name="Arias M.C."/>
            <person name="Ball S.G."/>
            <person name="Gile G.H."/>
            <person name="Hirakawa Y."/>
            <person name="Hopkins J.F."/>
            <person name="Rensing S.A."/>
            <person name="Schmutz J."/>
            <person name="Symeonidi A."/>
            <person name="Elias M."/>
            <person name="Eveleigh R.J."/>
            <person name="Herman E.K."/>
            <person name="Klute M.J."/>
            <person name="Nakayama T."/>
            <person name="Obornik M."/>
            <person name="Reyes-Prieto A."/>
            <person name="Armbrust E.V."/>
            <person name="Aves S.J."/>
            <person name="Beiko R.G."/>
            <person name="Coutinho P."/>
            <person name="Dacks J.B."/>
            <person name="Durnford D.G."/>
            <person name="Fast N.M."/>
            <person name="Green B.R."/>
            <person name="Grisdale C."/>
            <person name="Hempe F."/>
            <person name="Henrissat B."/>
            <person name="Hoppner M.P."/>
            <person name="Ishida K.-I."/>
            <person name="Kim E."/>
            <person name="Koreny L."/>
            <person name="Kroth P.G."/>
            <person name="Liu Y."/>
            <person name="Malik S.-B."/>
            <person name="Maier U.G."/>
            <person name="McRose D."/>
            <person name="Mock T."/>
            <person name="Neilson J.A."/>
            <person name="Onodera N.T."/>
            <person name="Poole A.M."/>
            <person name="Pritham E.J."/>
            <person name="Richards T.A."/>
            <person name="Rocap G."/>
            <person name="Roy S.W."/>
            <person name="Sarai C."/>
            <person name="Schaack S."/>
            <person name="Shirato S."/>
            <person name="Slamovits C.H."/>
            <person name="Spencer D.F."/>
            <person name="Suzuki S."/>
            <person name="Worden A.Z."/>
            <person name="Zauner S."/>
            <person name="Barry K."/>
            <person name="Bell C."/>
            <person name="Bharti A.K."/>
            <person name="Crow J.A."/>
            <person name="Grimwood J."/>
            <person name="Kramer R."/>
            <person name="Lindquist E."/>
            <person name="Lucas S."/>
            <person name="Salamov A."/>
            <person name="McFadden G.I."/>
            <person name="Lane C.E."/>
            <person name="Keeling P.J."/>
            <person name="Gray M.W."/>
            <person name="Grigoriev I.V."/>
            <person name="Archibald J.M."/>
        </authorList>
    </citation>
    <scope>NUCLEOTIDE SEQUENCE</scope>
    <source>
        <strain evidence="5">CCMP2712</strain>
    </source>
</reference>